<dbReference type="EMBL" id="GAMC01017844">
    <property type="protein sequence ID" value="JAB88711.1"/>
    <property type="molecule type" value="mRNA"/>
</dbReference>
<dbReference type="InterPro" id="IPR002557">
    <property type="entry name" value="Chitin-bd_dom"/>
</dbReference>
<feature type="domain" description="Chitin-binding type-2" evidence="3">
    <location>
        <begin position="134"/>
        <end position="192"/>
    </location>
</feature>
<dbReference type="PANTHER" id="PTHR22933">
    <property type="entry name" value="FI18007P1-RELATED"/>
    <property type="match status" value="1"/>
</dbReference>
<dbReference type="GeneID" id="101450886"/>
<feature type="chain" id="PRO_5004905997" description="Chitin-binding type-2 domain-containing protein" evidence="2">
    <location>
        <begin position="23"/>
        <end position="399"/>
    </location>
</feature>
<dbReference type="GO" id="GO:0005576">
    <property type="term" value="C:extracellular region"/>
    <property type="evidence" value="ECO:0007669"/>
    <property type="project" value="InterPro"/>
</dbReference>
<dbReference type="OrthoDB" id="7426044at2759"/>
<name>W8B5W6_CERCA</name>
<feature type="compositionally biased region" description="Low complexity" evidence="1">
    <location>
        <begin position="251"/>
        <end position="282"/>
    </location>
</feature>
<keyword evidence="2" id="KW-0732">Signal</keyword>
<dbReference type="InterPro" id="IPR052976">
    <property type="entry name" value="Scoloptoxin-like"/>
</dbReference>
<sequence length="399" mass="46937">MHLRLVLLISATCLMGSAFSAATSDVTASATTAKPQGFAARSIEATDDEDEFESQAQTHLAYRQQQQQQQRQLYDYSQSEEDQEEAPRQIYQSRNVKQQSNYLKQNKKPTSEEESEEEPEEEPDRLSQLLAKSSFSCNSKNSGYYADESLSCEVFHYCQDNQRHSWICPEGFTFHQIHLICMPPSHDNICQQSSKYHIVNDYLYKPINLQEHQSKPNVTLRYSERYYPENYYENERYEDEEEAPRQRVNHQRQPVQVGFQQQQQQQPIYQQPRQQVQQIRHQPVQQQQQAQQQQTTVYRKPVATTTTTQPQPQQQLIQPIQQHPIQQRPIAQTIAPLVTPSPYRFFTAASPLQHAVQQPQVYRTPEEINISLLQRRPQLFVATSTPRYYEDDYLYERRK</sequence>
<reference evidence="4" key="2">
    <citation type="journal article" date="2014" name="BMC Genomics">
        <title>A genomic perspective to assessing quality of mass-reared SIT flies used in Mediterranean fruit fly (Ceratitis capitata) eradication in California.</title>
        <authorList>
            <person name="Calla B."/>
            <person name="Hall B."/>
            <person name="Hou S."/>
            <person name="Geib S.M."/>
        </authorList>
    </citation>
    <scope>NUCLEOTIDE SEQUENCE</scope>
</reference>
<dbReference type="SUPFAM" id="SSF57625">
    <property type="entry name" value="Invertebrate chitin-binding proteins"/>
    <property type="match status" value="1"/>
</dbReference>
<feature type="compositionally biased region" description="Polar residues" evidence="1">
    <location>
        <begin position="90"/>
        <end position="104"/>
    </location>
</feature>
<feature type="compositionally biased region" description="Acidic residues" evidence="1">
    <location>
        <begin position="112"/>
        <end position="123"/>
    </location>
</feature>
<organism evidence="4">
    <name type="scientific">Ceratitis capitata</name>
    <name type="common">Mediterranean fruit fly</name>
    <name type="synonym">Tephritis capitata</name>
    <dbReference type="NCBI Taxonomy" id="7213"/>
    <lineage>
        <taxon>Eukaryota</taxon>
        <taxon>Metazoa</taxon>
        <taxon>Ecdysozoa</taxon>
        <taxon>Arthropoda</taxon>
        <taxon>Hexapoda</taxon>
        <taxon>Insecta</taxon>
        <taxon>Pterygota</taxon>
        <taxon>Neoptera</taxon>
        <taxon>Endopterygota</taxon>
        <taxon>Diptera</taxon>
        <taxon>Brachycera</taxon>
        <taxon>Muscomorpha</taxon>
        <taxon>Tephritoidea</taxon>
        <taxon>Tephritidae</taxon>
        <taxon>Ceratitis</taxon>
        <taxon>Ceratitis</taxon>
    </lineage>
</organism>
<evidence type="ECO:0000256" key="2">
    <source>
        <dbReference type="SAM" id="SignalP"/>
    </source>
</evidence>
<dbReference type="RefSeq" id="XP_004520598.1">
    <property type="nucleotide sequence ID" value="XM_004520541.3"/>
</dbReference>
<accession>W8B5W6</accession>
<evidence type="ECO:0000259" key="3">
    <source>
        <dbReference type="PROSITE" id="PS50940"/>
    </source>
</evidence>
<dbReference type="PROSITE" id="PS50940">
    <property type="entry name" value="CHIT_BIND_II"/>
    <property type="match status" value="1"/>
</dbReference>
<dbReference type="PANTHER" id="PTHR22933:SF31">
    <property type="entry name" value="FI18007P1"/>
    <property type="match status" value="1"/>
</dbReference>
<evidence type="ECO:0000256" key="1">
    <source>
        <dbReference type="SAM" id="MobiDB-lite"/>
    </source>
</evidence>
<feature type="signal peptide" evidence="2">
    <location>
        <begin position="1"/>
        <end position="22"/>
    </location>
</feature>
<proteinExistence type="evidence at transcript level"/>
<dbReference type="InterPro" id="IPR036508">
    <property type="entry name" value="Chitin-bd_dom_sf"/>
</dbReference>
<dbReference type="GO" id="GO:0008061">
    <property type="term" value="F:chitin binding"/>
    <property type="evidence" value="ECO:0007669"/>
    <property type="project" value="InterPro"/>
</dbReference>
<feature type="region of interest" description="Disordered" evidence="1">
    <location>
        <begin position="63"/>
        <end position="125"/>
    </location>
</feature>
<evidence type="ECO:0000313" key="4">
    <source>
        <dbReference type="EMBL" id="JAB88711.1"/>
    </source>
</evidence>
<feature type="region of interest" description="Disordered" evidence="1">
    <location>
        <begin position="236"/>
        <end position="282"/>
    </location>
</feature>
<protein>
    <recommendedName>
        <fullName evidence="3">Chitin-binding type-2 domain-containing protein</fullName>
    </recommendedName>
</protein>
<feature type="compositionally biased region" description="Low complexity" evidence="1">
    <location>
        <begin position="63"/>
        <end position="72"/>
    </location>
</feature>
<dbReference type="Pfam" id="PF01607">
    <property type="entry name" value="CBM_14"/>
    <property type="match status" value="1"/>
</dbReference>
<reference evidence="4" key="1">
    <citation type="submission" date="2013-07" db="EMBL/GenBank/DDBJ databases">
        <authorList>
            <person name="Geib S."/>
        </authorList>
    </citation>
    <scope>NUCLEOTIDE SEQUENCE</scope>
</reference>
<dbReference type="KEGG" id="ccat:101450886"/>
<dbReference type="AlphaFoldDB" id="W8B5W6"/>